<proteinExistence type="inferred from homology"/>
<name>A0A173WU48_9ACTN</name>
<dbReference type="EMBL" id="CYYP01000001">
    <property type="protein sequence ID" value="CUN41598.1"/>
    <property type="molecule type" value="Genomic_DNA"/>
</dbReference>
<sequence>MWAYETTFYQIYPLGFCGAPRENAAPVAEDELSQAAGTAPSPDAPIMKIAQWADYLQELGVGTVLINPPLESDSHGYDTRSLRHIDRRLGGDADFAAVCDTLHAHGIRVVLDAVFNHVGRGFWAFRDVQERKWDSPYKDWFHISFDGDSCYGDGFWYEGWEGHFELVKLNLQNPAVVNYLLESAHRWAEVFGVDGLRLDVAYMLDRDFMRRLHVFTRELKPDFVLIGETLHGDYNQIVNDEMLDSCTNYECYKGLYSSFNSVNMFEIAHSLHRQFGGDPWCIYRGKHLLSFVDNHDVPRLASILTDKSCLRPAYGMLFGMPGIPCVYYGSEWGIAGEKGGPDGDWALRPALDEPAPNELTAFITQLAHLRSADDAAARALNYGAYRNVVIQNKQLLFERACDGATVLVAVNAVGEPYTFGAGELNGSFVDLLADGVPTVELTGSLELAPYEVRYLLRA</sequence>
<gene>
    <name evidence="7" type="ORF">ERS852381_00178</name>
</gene>
<dbReference type="AlphaFoldDB" id="A0A173WU48"/>
<dbReference type="SMART" id="SM00642">
    <property type="entry name" value="Aamy"/>
    <property type="match status" value="1"/>
</dbReference>
<reference evidence="7 8" key="1">
    <citation type="submission" date="2015-09" db="EMBL/GenBank/DDBJ databases">
        <authorList>
            <consortium name="Pathogen Informatics"/>
        </authorList>
    </citation>
    <scope>NUCLEOTIDE SEQUENCE [LARGE SCALE GENOMIC DNA]</scope>
    <source>
        <strain evidence="7 8">2789STDY5608823</strain>
    </source>
</reference>
<evidence type="ECO:0000256" key="5">
    <source>
        <dbReference type="RuleBase" id="RU361134"/>
    </source>
</evidence>
<comment type="similarity">
    <text evidence="1 4">Belongs to the glycosyl hydrolase 13 family.</text>
</comment>
<feature type="domain" description="Glycosyl hydrolase family 13 catalytic" evidence="6">
    <location>
        <begin position="10"/>
        <end position="370"/>
    </location>
</feature>
<evidence type="ECO:0000313" key="7">
    <source>
        <dbReference type="EMBL" id="CUN41598.1"/>
    </source>
</evidence>
<dbReference type="PANTHER" id="PTHR10357:SF210">
    <property type="entry name" value="MALTODEXTRIN GLUCOSIDASE"/>
    <property type="match status" value="1"/>
</dbReference>
<evidence type="ECO:0000256" key="2">
    <source>
        <dbReference type="ARBA" id="ARBA00022801"/>
    </source>
</evidence>
<dbReference type="InterPro" id="IPR006047">
    <property type="entry name" value="GH13_cat_dom"/>
</dbReference>
<dbReference type="InterPro" id="IPR017853">
    <property type="entry name" value="GH"/>
</dbReference>
<dbReference type="PRINTS" id="PR00110">
    <property type="entry name" value="ALPHAAMYLASE"/>
</dbReference>
<evidence type="ECO:0000256" key="4">
    <source>
        <dbReference type="RuleBase" id="RU003615"/>
    </source>
</evidence>
<keyword evidence="5" id="KW-0119">Carbohydrate metabolism</keyword>
<dbReference type="Pfam" id="PF00128">
    <property type="entry name" value="Alpha-amylase"/>
    <property type="match status" value="1"/>
</dbReference>
<keyword evidence="3 5" id="KW-0326">Glycosidase</keyword>
<evidence type="ECO:0000313" key="8">
    <source>
        <dbReference type="Proteomes" id="UP000095468"/>
    </source>
</evidence>
<dbReference type="InterPro" id="IPR045857">
    <property type="entry name" value="O16G_dom_2"/>
</dbReference>
<evidence type="ECO:0000256" key="1">
    <source>
        <dbReference type="ARBA" id="ARBA00008061"/>
    </source>
</evidence>
<dbReference type="Gene3D" id="3.90.400.10">
    <property type="entry name" value="Oligo-1,6-glucosidase, Domain 2"/>
    <property type="match status" value="1"/>
</dbReference>
<comment type="catalytic activity">
    <reaction evidence="5">
        <text>Endohydrolysis of (1-&gt;4)-alpha-D-glucosidic linkages in polysaccharides containing three or more (1-&gt;4)-alpha-linked D-glucose units.</text>
        <dbReference type="EC" id="3.2.1.1"/>
    </reaction>
</comment>
<evidence type="ECO:0000259" key="6">
    <source>
        <dbReference type="SMART" id="SM00642"/>
    </source>
</evidence>
<dbReference type="PANTHER" id="PTHR10357">
    <property type="entry name" value="ALPHA-AMYLASE FAMILY MEMBER"/>
    <property type="match status" value="1"/>
</dbReference>
<dbReference type="InterPro" id="IPR006046">
    <property type="entry name" value="Alpha_amylase"/>
</dbReference>
<dbReference type="SUPFAM" id="SSF51011">
    <property type="entry name" value="Glycosyl hydrolase domain"/>
    <property type="match status" value="1"/>
</dbReference>
<evidence type="ECO:0000256" key="3">
    <source>
        <dbReference type="ARBA" id="ARBA00023295"/>
    </source>
</evidence>
<dbReference type="RefSeq" id="WP_055285206.1">
    <property type="nucleotide sequence ID" value="NZ_CYYP01000001.1"/>
</dbReference>
<dbReference type="Gene3D" id="3.20.20.80">
    <property type="entry name" value="Glycosidases"/>
    <property type="match status" value="1"/>
</dbReference>
<dbReference type="EC" id="3.2.1.1" evidence="5"/>
<keyword evidence="2 5" id="KW-0378">Hydrolase</keyword>
<dbReference type="CDD" id="cd11353">
    <property type="entry name" value="AmyAc_euk_bac_CMD_like"/>
    <property type="match status" value="1"/>
</dbReference>
<dbReference type="GO" id="GO:0004556">
    <property type="term" value="F:alpha-amylase activity"/>
    <property type="evidence" value="ECO:0007669"/>
    <property type="project" value="UniProtKB-UniRule"/>
</dbReference>
<dbReference type="SUPFAM" id="SSF51445">
    <property type="entry name" value="(Trans)glycosidases"/>
    <property type="match status" value="1"/>
</dbReference>
<dbReference type="Proteomes" id="UP000095468">
    <property type="component" value="Unassembled WGS sequence"/>
</dbReference>
<protein>
    <recommendedName>
        <fullName evidence="5">Alpha-amylase</fullName>
        <ecNumber evidence="5">3.2.1.1</ecNumber>
    </recommendedName>
</protein>
<dbReference type="GO" id="GO:0043169">
    <property type="term" value="F:cation binding"/>
    <property type="evidence" value="ECO:0007669"/>
    <property type="project" value="InterPro"/>
</dbReference>
<dbReference type="GO" id="GO:0005975">
    <property type="term" value="P:carbohydrate metabolic process"/>
    <property type="evidence" value="ECO:0007669"/>
    <property type="project" value="InterPro"/>
</dbReference>
<organism evidence="7 8">
    <name type="scientific">Collinsella aerofaciens</name>
    <dbReference type="NCBI Taxonomy" id="74426"/>
    <lineage>
        <taxon>Bacteria</taxon>
        <taxon>Bacillati</taxon>
        <taxon>Actinomycetota</taxon>
        <taxon>Coriobacteriia</taxon>
        <taxon>Coriobacteriales</taxon>
        <taxon>Coriobacteriaceae</taxon>
        <taxon>Collinsella</taxon>
    </lineage>
</organism>
<accession>A0A173WU48</accession>